<reference evidence="1 2" key="2">
    <citation type="journal article" date="2013" name="Plant Cell Physiol.">
        <title>Rice Annotation Project Database (RAP-DB): an integrative and interactive database for rice genomics.</title>
        <authorList>
            <person name="Sakai H."/>
            <person name="Lee S.S."/>
            <person name="Tanaka T."/>
            <person name="Numa H."/>
            <person name="Kim J."/>
            <person name="Kawahara Y."/>
            <person name="Wakimoto H."/>
            <person name="Yang C.C."/>
            <person name="Iwamoto M."/>
            <person name="Abe T."/>
            <person name="Yamada Y."/>
            <person name="Muto A."/>
            <person name="Inokuchi H."/>
            <person name="Ikemura T."/>
            <person name="Matsumoto T."/>
            <person name="Sasaki T."/>
            <person name="Itoh T."/>
        </authorList>
    </citation>
    <scope>NUCLEOTIDE SEQUENCE [LARGE SCALE GENOMIC DNA]</scope>
    <source>
        <strain evidence="2">cv. Nipponbare</strain>
    </source>
</reference>
<name>A0A0P0WVZ6_ORYSJ</name>
<dbReference type="PaxDb" id="39947-A0A0P0WVZ6"/>
<sequence length="118" mass="12634">MQGSGGEDGLENARLACCSFWWRSQFDPTTAAWWWRRRCNVDAAVAKWRKGLTIGGKGGERSPIALPNSPKKPSAAMLPVPTVVLVLCRFGGARTSNLGTLLSLPIVVAGHHHGPSQG</sequence>
<gene>
    <name evidence="1" type="ordered locus">Os06g0295200</name>
    <name evidence="1" type="ORF">OSNPB_060295200</name>
</gene>
<evidence type="ECO:0000313" key="2">
    <source>
        <dbReference type="Proteomes" id="UP000059680"/>
    </source>
</evidence>
<proteinExistence type="predicted"/>
<keyword evidence="2" id="KW-1185">Reference proteome</keyword>
<reference evidence="2" key="1">
    <citation type="journal article" date="2005" name="Nature">
        <title>The map-based sequence of the rice genome.</title>
        <authorList>
            <consortium name="International rice genome sequencing project (IRGSP)"/>
            <person name="Matsumoto T."/>
            <person name="Wu J."/>
            <person name="Kanamori H."/>
            <person name="Katayose Y."/>
            <person name="Fujisawa M."/>
            <person name="Namiki N."/>
            <person name="Mizuno H."/>
            <person name="Yamamoto K."/>
            <person name="Antonio B.A."/>
            <person name="Baba T."/>
            <person name="Sakata K."/>
            <person name="Nagamura Y."/>
            <person name="Aoki H."/>
            <person name="Arikawa K."/>
            <person name="Arita K."/>
            <person name="Bito T."/>
            <person name="Chiden Y."/>
            <person name="Fujitsuka N."/>
            <person name="Fukunaka R."/>
            <person name="Hamada M."/>
            <person name="Harada C."/>
            <person name="Hayashi A."/>
            <person name="Hijishita S."/>
            <person name="Honda M."/>
            <person name="Hosokawa S."/>
            <person name="Ichikawa Y."/>
            <person name="Idonuma A."/>
            <person name="Iijima M."/>
            <person name="Ikeda M."/>
            <person name="Ikeno M."/>
            <person name="Ito K."/>
            <person name="Ito S."/>
            <person name="Ito T."/>
            <person name="Ito Y."/>
            <person name="Ito Y."/>
            <person name="Iwabuchi A."/>
            <person name="Kamiya K."/>
            <person name="Karasawa W."/>
            <person name="Kurita K."/>
            <person name="Katagiri S."/>
            <person name="Kikuta A."/>
            <person name="Kobayashi H."/>
            <person name="Kobayashi N."/>
            <person name="Machita K."/>
            <person name="Maehara T."/>
            <person name="Masukawa M."/>
            <person name="Mizubayashi T."/>
            <person name="Mukai Y."/>
            <person name="Nagasaki H."/>
            <person name="Nagata Y."/>
            <person name="Naito S."/>
            <person name="Nakashima M."/>
            <person name="Nakama Y."/>
            <person name="Nakamichi Y."/>
            <person name="Nakamura M."/>
            <person name="Meguro A."/>
            <person name="Negishi M."/>
            <person name="Ohta I."/>
            <person name="Ohta T."/>
            <person name="Okamoto M."/>
            <person name="Ono N."/>
            <person name="Saji S."/>
            <person name="Sakaguchi M."/>
            <person name="Sakai K."/>
            <person name="Shibata M."/>
            <person name="Shimokawa T."/>
            <person name="Song J."/>
            <person name="Takazaki Y."/>
            <person name="Terasawa K."/>
            <person name="Tsugane M."/>
            <person name="Tsuji K."/>
            <person name="Ueda S."/>
            <person name="Waki K."/>
            <person name="Yamagata H."/>
            <person name="Yamamoto M."/>
            <person name="Yamamoto S."/>
            <person name="Yamane H."/>
            <person name="Yoshiki S."/>
            <person name="Yoshihara R."/>
            <person name="Yukawa K."/>
            <person name="Zhong H."/>
            <person name="Yano M."/>
            <person name="Yuan Q."/>
            <person name="Ouyang S."/>
            <person name="Liu J."/>
            <person name="Jones K.M."/>
            <person name="Gansberger K."/>
            <person name="Moffat K."/>
            <person name="Hill J."/>
            <person name="Bera J."/>
            <person name="Fadrosh D."/>
            <person name="Jin S."/>
            <person name="Johri S."/>
            <person name="Kim M."/>
            <person name="Overton L."/>
            <person name="Reardon M."/>
            <person name="Tsitrin T."/>
            <person name="Vuong H."/>
            <person name="Weaver B."/>
            <person name="Ciecko A."/>
            <person name="Tallon L."/>
            <person name="Jackson J."/>
            <person name="Pai G."/>
            <person name="Aken S.V."/>
            <person name="Utterback T."/>
            <person name="Reidmuller S."/>
            <person name="Feldblyum T."/>
            <person name="Hsiao J."/>
            <person name="Zismann V."/>
            <person name="Iobst S."/>
            <person name="de Vazeille A.R."/>
            <person name="Buell C.R."/>
            <person name="Ying K."/>
            <person name="Li Y."/>
            <person name="Lu T."/>
            <person name="Huang Y."/>
            <person name="Zhao Q."/>
            <person name="Feng Q."/>
            <person name="Zhang L."/>
            <person name="Zhu J."/>
            <person name="Weng Q."/>
            <person name="Mu J."/>
            <person name="Lu Y."/>
            <person name="Fan D."/>
            <person name="Liu Y."/>
            <person name="Guan J."/>
            <person name="Zhang Y."/>
            <person name="Yu S."/>
            <person name="Liu X."/>
            <person name="Zhang Y."/>
            <person name="Hong G."/>
            <person name="Han B."/>
            <person name="Choisne N."/>
            <person name="Demange N."/>
            <person name="Orjeda G."/>
            <person name="Samain S."/>
            <person name="Cattolico L."/>
            <person name="Pelletier E."/>
            <person name="Couloux A."/>
            <person name="Segurens B."/>
            <person name="Wincker P."/>
            <person name="D'Hont A."/>
            <person name="Scarpelli C."/>
            <person name="Weissenbach J."/>
            <person name="Salanoubat M."/>
            <person name="Quetier F."/>
            <person name="Yu Y."/>
            <person name="Kim H.R."/>
            <person name="Rambo T."/>
            <person name="Currie J."/>
            <person name="Collura K."/>
            <person name="Luo M."/>
            <person name="Yang T."/>
            <person name="Ammiraju J.S.S."/>
            <person name="Engler F."/>
            <person name="Soderlund C."/>
            <person name="Wing R.A."/>
            <person name="Palmer L.E."/>
            <person name="de la Bastide M."/>
            <person name="Spiegel L."/>
            <person name="Nascimento L."/>
            <person name="Zutavern T."/>
            <person name="O'Shaughnessy A."/>
            <person name="Dike S."/>
            <person name="Dedhia N."/>
            <person name="Preston R."/>
            <person name="Balija V."/>
            <person name="McCombie W.R."/>
            <person name="Chow T."/>
            <person name="Chen H."/>
            <person name="Chung M."/>
            <person name="Chen C."/>
            <person name="Shaw J."/>
            <person name="Wu H."/>
            <person name="Hsiao K."/>
            <person name="Chao Y."/>
            <person name="Chu M."/>
            <person name="Cheng C."/>
            <person name="Hour A."/>
            <person name="Lee P."/>
            <person name="Lin S."/>
            <person name="Lin Y."/>
            <person name="Liou J."/>
            <person name="Liu S."/>
            <person name="Hsing Y."/>
            <person name="Raghuvanshi S."/>
            <person name="Mohanty A."/>
            <person name="Bharti A.K."/>
            <person name="Gaur A."/>
            <person name="Gupta V."/>
            <person name="Kumar D."/>
            <person name="Ravi V."/>
            <person name="Vij S."/>
            <person name="Kapur A."/>
            <person name="Khurana P."/>
            <person name="Khurana P."/>
            <person name="Khurana J.P."/>
            <person name="Tyagi A.K."/>
            <person name="Gaikwad K."/>
            <person name="Singh A."/>
            <person name="Dalal V."/>
            <person name="Srivastava S."/>
            <person name="Dixit A."/>
            <person name="Pal A.K."/>
            <person name="Ghazi I.A."/>
            <person name="Yadav M."/>
            <person name="Pandit A."/>
            <person name="Bhargava A."/>
            <person name="Sureshbabu K."/>
            <person name="Batra K."/>
            <person name="Sharma T.R."/>
            <person name="Mohapatra T."/>
            <person name="Singh N.K."/>
            <person name="Messing J."/>
            <person name="Nelson A.B."/>
            <person name="Fuks G."/>
            <person name="Kavchok S."/>
            <person name="Keizer G."/>
            <person name="Linton E."/>
            <person name="Llaca V."/>
            <person name="Song R."/>
            <person name="Tanyolac B."/>
            <person name="Young S."/>
            <person name="Ho-Il K."/>
            <person name="Hahn J.H."/>
            <person name="Sangsakoo G."/>
            <person name="Vanavichit A."/>
            <person name="de Mattos Luiz.A.T."/>
            <person name="Zimmer P.D."/>
            <person name="Malone G."/>
            <person name="Dellagostin O."/>
            <person name="de Oliveira A.C."/>
            <person name="Bevan M."/>
            <person name="Bancroft I."/>
            <person name="Minx P."/>
            <person name="Cordum H."/>
            <person name="Wilson R."/>
            <person name="Cheng Z."/>
            <person name="Jin W."/>
            <person name="Jiang J."/>
            <person name="Leong S.A."/>
            <person name="Iwama H."/>
            <person name="Gojobori T."/>
            <person name="Itoh T."/>
            <person name="Niimura Y."/>
            <person name="Fujii Y."/>
            <person name="Habara T."/>
            <person name="Sakai H."/>
            <person name="Sato Y."/>
            <person name="Wilson G."/>
            <person name="Kumar K."/>
            <person name="McCouch S."/>
            <person name="Juretic N."/>
            <person name="Hoen D."/>
            <person name="Wright S."/>
            <person name="Bruskiewich R."/>
            <person name="Bureau T."/>
            <person name="Miyao A."/>
            <person name="Hirochika H."/>
            <person name="Nishikawa T."/>
            <person name="Kadowaki K."/>
            <person name="Sugiura M."/>
            <person name="Burr B."/>
            <person name="Sasaki T."/>
        </authorList>
    </citation>
    <scope>NUCLEOTIDE SEQUENCE [LARGE SCALE GENOMIC DNA]</scope>
    <source>
        <strain evidence="2">cv. Nipponbare</strain>
    </source>
</reference>
<dbReference type="AlphaFoldDB" id="A0A0P0WVZ6"/>
<protein>
    <submittedName>
        <fullName evidence="1">Os06g0295200 protein</fullName>
    </submittedName>
</protein>
<dbReference type="Proteomes" id="UP000059680">
    <property type="component" value="Chromosome 6"/>
</dbReference>
<accession>A0A0P0WVZ6</accession>
<evidence type="ECO:0000313" key="1">
    <source>
        <dbReference type="EMBL" id="BAS97332.1"/>
    </source>
</evidence>
<reference evidence="1 2" key="3">
    <citation type="journal article" date="2013" name="Rice">
        <title>Improvement of the Oryza sativa Nipponbare reference genome using next generation sequence and optical map data.</title>
        <authorList>
            <person name="Kawahara Y."/>
            <person name="de la Bastide M."/>
            <person name="Hamilton J.P."/>
            <person name="Kanamori H."/>
            <person name="McCombie W.R."/>
            <person name="Ouyang S."/>
            <person name="Schwartz D.C."/>
            <person name="Tanaka T."/>
            <person name="Wu J."/>
            <person name="Zhou S."/>
            <person name="Childs K.L."/>
            <person name="Davidson R.M."/>
            <person name="Lin H."/>
            <person name="Quesada-Ocampo L."/>
            <person name="Vaillancourt B."/>
            <person name="Sakai H."/>
            <person name="Lee S.S."/>
            <person name="Kim J."/>
            <person name="Numa H."/>
            <person name="Itoh T."/>
            <person name="Buell C.R."/>
            <person name="Matsumoto T."/>
        </authorList>
    </citation>
    <scope>NUCLEOTIDE SEQUENCE [LARGE SCALE GENOMIC DNA]</scope>
    <source>
        <strain evidence="2">cv. Nipponbare</strain>
    </source>
</reference>
<organism evidence="1 2">
    <name type="scientific">Oryza sativa subsp. japonica</name>
    <name type="common">Rice</name>
    <dbReference type="NCBI Taxonomy" id="39947"/>
    <lineage>
        <taxon>Eukaryota</taxon>
        <taxon>Viridiplantae</taxon>
        <taxon>Streptophyta</taxon>
        <taxon>Embryophyta</taxon>
        <taxon>Tracheophyta</taxon>
        <taxon>Spermatophyta</taxon>
        <taxon>Magnoliopsida</taxon>
        <taxon>Liliopsida</taxon>
        <taxon>Poales</taxon>
        <taxon>Poaceae</taxon>
        <taxon>BOP clade</taxon>
        <taxon>Oryzoideae</taxon>
        <taxon>Oryzeae</taxon>
        <taxon>Oryzinae</taxon>
        <taxon>Oryza</taxon>
        <taxon>Oryza sativa</taxon>
    </lineage>
</organism>
<dbReference type="EMBL" id="AP014962">
    <property type="protein sequence ID" value="BAS97332.1"/>
    <property type="molecule type" value="Genomic_DNA"/>
</dbReference>
<dbReference type="InParanoid" id="A0A0P0WVZ6"/>